<organism evidence="2">
    <name type="scientific">Escherichia coli</name>
    <dbReference type="NCBI Taxonomy" id="562"/>
    <lineage>
        <taxon>Bacteria</taxon>
        <taxon>Pseudomonadati</taxon>
        <taxon>Pseudomonadota</taxon>
        <taxon>Gammaproteobacteria</taxon>
        <taxon>Enterobacterales</taxon>
        <taxon>Enterobacteriaceae</taxon>
        <taxon>Escherichia</taxon>
    </lineage>
</organism>
<name>F2XXF3_ECOLX</name>
<feature type="chain" id="PRO_5003293196" evidence="1">
    <location>
        <begin position="21"/>
        <end position="90"/>
    </location>
</feature>
<keyword evidence="2" id="KW-0614">Plasmid</keyword>
<dbReference type="AlphaFoldDB" id="F2XXF3"/>
<geneLocation type="plasmid" evidence="2">
    <name>unnamed</name>
</geneLocation>
<evidence type="ECO:0000313" key="2">
    <source>
        <dbReference type="EMBL" id="ADZ96941.1"/>
    </source>
</evidence>
<reference evidence="2" key="1">
    <citation type="submission" date="2010-11" db="EMBL/GenBank/DDBJ databases">
        <authorList>
            <person name="Wang D."/>
        </authorList>
    </citation>
    <scope>NUCLEOTIDE SEQUENCE</scope>
    <source>
        <strain evidence="2">4962</strain>
        <plasmid evidence="2">unnamed</plasmid>
    </source>
</reference>
<keyword evidence="1" id="KW-0732">Signal</keyword>
<sequence>MGRSAVWRACSCCVLPAVYAATEVTLTGIKSLPGQNASDEQRHSFFQQPTVRLRLSRMRTSLHFPFISPTFSRQPTSLNPWLRCKAPDRE</sequence>
<dbReference type="EMBL" id="HQ680689">
    <property type="protein sequence ID" value="ADZ96941.1"/>
    <property type="molecule type" value="Genomic_DNA"/>
</dbReference>
<gene>
    <name evidence="2" type="primary">mdfA</name>
</gene>
<accession>F2XXF3</accession>
<evidence type="ECO:0000256" key="1">
    <source>
        <dbReference type="SAM" id="SignalP"/>
    </source>
</evidence>
<protein>
    <submittedName>
        <fullName evidence="2">MdfA</fullName>
    </submittedName>
</protein>
<feature type="non-terminal residue" evidence="2">
    <location>
        <position position="90"/>
    </location>
</feature>
<feature type="signal peptide" evidence="1">
    <location>
        <begin position="1"/>
        <end position="20"/>
    </location>
</feature>
<proteinExistence type="predicted"/>